<gene>
    <name evidence="3" type="ORF">LEP1GSC116_4295</name>
</gene>
<evidence type="ECO:0000313" key="3">
    <source>
        <dbReference type="EMBL" id="EMO06861.1"/>
    </source>
</evidence>
<dbReference type="GO" id="GO:0016226">
    <property type="term" value="P:iron-sulfur cluster assembly"/>
    <property type="evidence" value="ECO:0007669"/>
    <property type="project" value="InterPro"/>
</dbReference>
<dbReference type="EMBL" id="AHNZ02000154">
    <property type="protein sequence ID" value="EMO06861.1"/>
    <property type="molecule type" value="Genomic_DNA"/>
</dbReference>
<dbReference type="SUPFAM" id="SSF101960">
    <property type="entry name" value="Stabilizer of iron transporter SufD"/>
    <property type="match status" value="1"/>
</dbReference>
<dbReference type="Proteomes" id="UP000012092">
    <property type="component" value="Unassembled WGS sequence"/>
</dbReference>
<reference evidence="3 4" key="1">
    <citation type="submission" date="2013-01" db="EMBL/GenBank/DDBJ databases">
        <authorList>
            <person name="Harkins D.M."/>
            <person name="Durkin A.S."/>
            <person name="Brinkac L.M."/>
            <person name="Haft D.H."/>
            <person name="Selengut J.D."/>
            <person name="Sanka R."/>
            <person name="DePew J."/>
            <person name="Purushe J."/>
            <person name="Picardeau M."/>
            <person name="Werts C."/>
            <person name="Goarant C."/>
            <person name="Vinetz J.M."/>
            <person name="Sutton G.G."/>
            <person name="Nierman W.C."/>
            <person name="Fouts D.E."/>
        </authorList>
    </citation>
    <scope>NUCLEOTIDE SEQUENCE [LARGE SCALE GENOMIC DNA]</scope>
    <source>
        <strain evidence="3 4">Verdun HP</strain>
    </source>
</reference>
<dbReference type="InterPro" id="IPR055346">
    <property type="entry name" value="Fe-S_cluster_assembly_SufBD"/>
</dbReference>
<dbReference type="Pfam" id="PF01458">
    <property type="entry name" value="SUFBD_core"/>
    <property type="match status" value="1"/>
</dbReference>
<organism evidence="3 4">
    <name type="scientific">Leptospira interrogans serovar Icterohaemorrhagiae str. Verdun HP</name>
    <dbReference type="NCBI Taxonomy" id="1049910"/>
    <lineage>
        <taxon>Bacteria</taxon>
        <taxon>Pseudomonadati</taxon>
        <taxon>Spirochaetota</taxon>
        <taxon>Spirochaetia</taxon>
        <taxon>Leptospirales</taxon>
        <taxon>Leptospiraceae</taxon>
        <taxon>Leptospira</taxon>
    </lineage>
</organism>
<evidence type="ECO:0000256" key="1">
    <source>
        <dbReference type="ARBA" id="ARBA00043967"/>
    </source>
</evidence>
<dbReference type="AlphaFoldDB" id="M6RM59"/>
<dbReference type="PANTHER" id="PTHR30508">
    <property type="entry name" value="FES CLUSTER ASSEMBLY PROTEIN SUF"/>
    <property type="match status" value="1"/>
</dbReference>
<evidence type="ECO:0000313" key="4">
    <source>
        <dbReference type="Proteomes" id="UP000012092"/>
    </source>
</evidence>
<dbReference type="PANTHER" id="PTHR30508:SF1">
    <property type="entry name" value="UPF0051 PROTEIN ABCI8, CHLOROPLASTIC-RELATED"/>
    <property type="match status" value="1"/>
</dbReference>
<dbReference type="InterPro" id="IPR037284">
    <property type="entry name" value="SUF_FeS_clus_asmbl_SufBD_sf"/>
</dbReference>
<name>M6RM59_LEPIR</name>
<comment type="similarity">
    <text evidence="1">Belongs to the iron-sulfur cluster assembly SufBD family.</text>
</comment>
<dbReference type="InterPro" id="IPR000825">
    <property type="entry name" value="SUF_FeS_clus_asmbl_SufBD_core"/>
</dbReference>
<protein>
    <submittedName>
        <fullName evidence="3">SufB/sufD domain protein</fullName>
    </submittedName>
</protein>
<comment type="caution">
    <text evidence="3">The sequence shown here is derived from an EMBL/GenBank/DDBJ whole genome shotgun (WGS) entry which is preliminary data.</text>
</comment>
<sequence length="97" mass="11058">MMDDRSQSHAYPYNDVSGQNGTLNYEATVSRIDEDQLFYLQSRGLSEDDAKLLIINGFCEGVTKHLNVEYSVEMTRLIRMILEDGHVIQENKDSVVS</sequence>
<feature type="domain" description="SUF system FeS cluster assembly SufBD core" evidence="2">
    <location>
        <begin position="1"/>
        <end position="58"/>
    </location>
</feature>
<evidence type="ECO:0000259" key="2">
    <source>
        <dbReference type="Pfam" id="PF01458"/>
    </source>
</evidence>
<accession>M6RM59</accession>
<proteinExistence type="inferred from homology"/>